<organism evidence="2 3">
    <name type="scientific">Acrocarpospora corrugata</name>
    <dbReference type="NCBI Taxonomy" id="35763"/>
    <lineage>
        <taxon>Bacteria</taxon>
        <taxon>Bacillati</taxon>
        <taxon>Actinomycetota</taxon>
        <taxon>Actinomycetes</taxon>
        <taxon>Streptosporangiales</taxon>
        <taxon>Streptosporangiaceae</taxon>
        <taxon>Acrocarpospora</taxon>
    </lineage>
</organism>
<proteinExistence type="predicted"/>
<evidence type="ECO:0000313" key="3">
    <source>
        <dbReference type="Proteomes" id="UP000334990"/>
    </source>
</evidence>
<comment type="caution">
    <text evidence="2">The sequence shown here is derived from an EMBL/GenBank/DDBJ whole genome shotgun (WGS) entry which is preliminary data.</text>
</comment>
<reference evidence="2 3" key="1">
    <citation type="submission" date="2019-10" db="EMBL/GenBank/DDBJ databases">
        <title>Whole genome shotgun sequence of Acrocarpospora corrugata NBRC 13972.</title>
        <authorList>
            <person name="Ichikawa N."/>
            <person name="Kimura A."/>
            <person name="Kitahashi Y."/>
            <person name="Komaki H."/>
            <person name="Oguchi A."/>
        </authorList>
    </citation>
    <scope>NUCLEOTIDE SEQUENCE [LARGE SCALE GENOMIC DNA]</scope>
    <source>
        <strain evidence="2 3">NBRC 13972</strain>
    </source>
</reference>
<evidence type="ECO:0000313" key="2">
    <source>
        <dbReference type="EMBL" id="GES02014.1"/>
    </source>
</evidence>
<dbReference type="OrthoDB" id="3696951at2"/>
<name>A0A5M3VZY5_9ACTN</name>
<keyword evidence="3" id="KW-1185">Reference proteome</keyword>
<dbReference type="InterPro" id="IPR007278">
    <property type="entry name" value="DUF397"/>
</dbReference>
<feature type="domain" description="DUF397" evidence="1">
    <location>
        <begin position="8"/>
        <end position="60"/>
    </location>
</feature>
<dbReference type="AlphaFoldDB" id="A0A5M3VZY5"/>
<dbReference type="Proteomes" id="UP000334990">
    <property type="component" value="Unassembled WGS sequence"/>
</dbReference>
<accession>A0A5M3VZY5</accession>
<gene>
    <name evidence="2" type="ORF">Acor_40790</name>
</gene>
<dbReference type="Pfam" id="PF04149">
    <property type="entry name" value="DUF397"/>
    <property type="match status" value="1"/>
</dbReference>
<evidence type="ECO:0000259" key="1">
    <source>
        <dbReference type="Pfam" id="PF04149"/>
    </source>
</evidence>
<dbReference type="RefSeq" id="WP_155338277.1">
    <property type="nucleotide sequence ID" value="NZ_BAAABN010000034.1"/>
</dbReference>
<dbReference type="EMBL" id="BLAD01000055">
    <property type="protein sequence ID" value="GES02014.1"/>
    <property type="molecule type" value="Genomic_DNA"/>
</dbReference>
<sequence>MEEPNLTAWKKSSYSDSTGGNCVQVARHAGGFAVRDSKNPQGGHLYFTPDEWNAFLNGVKAGEFDHVP</sequence>
<protein>
    <submittedName>
        <fullName evidence="2">DUF397 domain-containing protein</fullName>
    </submittedName>
</protein>